<organism evidence="1 2">
    <name type="scientific">Brachionus plicatilis</name>
    <name type="common">Marine rotifer</name>
    <name type="synonym">Brachionus muelleri</name>
    <dbReference type="NCBI Taxonomy" id="10195"/>
    <lineage>
        <taxon>Eukaryota</taxon>
        <taxon>Metazoa</taxon>
        <taxon>Spiralia</taxon>
        <taxon>Gnathifera</taxon>
        <taxon>Rotifera</taxon>
        <taxon>Eurotatoria</taxon>
        <taxon>Monogononta</taxon>
        <taxon>Pseudotrocha</taxon>
        <taxon>Ploima</taxon>
        <taxon>Brachionidae</taxon>
        <taxon>Brachionus</taxon>
    </lineage>
</organism>
<gene>
    <name evidence="1" type="ORF">BpHYR1_039937</name>
</gene>
<reference evidence="1 2" key="1">
    <citation type="journal article" date="2018" name="Sci. Rep.">
        <title>Genomic signatures of local adaptation to the degree of environmental predictability in rotifers.</title>
        <authorList>
            <person name="Franch-Gras L."/>
            <person name="Hahn C."/>
            <person name="Garcia-Roger E.M."/>
            <person name="Carmona M.J."/>
            <person name="Serra M."/>
            <person name="Gomez A."/>
        </authorList>
    </citation>
    <scope>NUCLEOTIDE SEQUENCE [LARGE SCALE GENOMIC DNA]</scope>
    <source>
        <strain evidence="1">HYR1</strain>
    </source>
</reference>
<proteinExistence type="predicted"/>
<dbReference type="AlphaFoldDB" id="A0A3M7Q7F7"/>
<evidence type="ECO:0000313" key="2">
    <source>
        <dbReference type="Proteomes" id="UP000276133"/>
    </source>
</evidence>
<dbReference type="Proteomes" id="UP000276133">
    <property type="component" value="Unassembled WGS sequence"/>
</dbReference>
<accession>A0A3M7Q7F7</accession>
<sequence>MLKIFGLNSKFHKKLMVSMISKTCSLAKDKLIEMLYYGFYSFQHRIFERMIILAFKRLAIIYMNRWQNRKMNLYKNFLLEYFAL</sequence>
<keyword evidence="2" id="KW-1185">Reference proteome</keyword>
<dbReference type="EMBL" id="REGN01007219">
    <property type="protein sequence ID" value="RNA06931.1"/>
    <property type="molecule type" value="Genomic_DNA"/>
</dbReference>
<protein>
    <submittedName>
        <fullName evidence="1">Uncharacterized protein</fullName>
    </submittedName>
</protein>
<name>A0A3M7Q7F7_BRAPC</name>
<evidence type="ECO:0000313" key="1">
    <source>
        <dbReference type="EMBL" id="RNA06931.1"/>
    </source>
</evidence>
<comment type="caution">
    <text evidence="1">The sequence shown here is derived from an EMBL/GenBank/DDBJ whole genome shotgun (WGS) entry which is preliminary data.</text>
</comment>